<dbReference type="SUPFAM" id="SSF47413">
    <property type="entry name" value="lambda repressor-like DNA-binding domains"/>
    <property type="match status" value="1"/>
</dbReference>
<keyword evidence="3" id="KW-1185">Reference proteome</keyword>
<evidence type="ECO:0000313" key="3">
    <source>
        <dbReference type="Proteomes" id="UP001198151"/>
    </source>
</evidence>
<protein>
    <submittedName>
        <fullName evidence="2">Transcriptional regulator</fullName>
    </submittedName>
</protein>
<name>A0ABS8FY33_9FIRM</name>
<dbReference type="PROSITE" id="PS50943">
    <property type="entry name" value="HTH_CROC1"/>
    <property type="match status" value="1"/>
</dbReference>
<dbReference type="InterPro" id="IPR010982">
    <property type="entry name" value="Lambda_DNA-bd_dom_sf"/>
</dbReference>
<dbReference type="Proteomes" id="UP001198151">
    <property type="component" value="Unassembled WGS sequence"/>
</dbReference>
<sequence length="179" mass="21015">MEFAQQKVLSSEEIKAIRQRLKLKQKEMAGFLNVSVKTVEHWESEGGAAKGAAASLLSILREYPWLLEEMRVPEKKLPLRLRYMNGNRLCTVIDVDVTARQVIVKNFVSDPVFRAFGNNEHPSYEEYENFLESRCFPRTRDKMKIMLQQLNLPFYDPFLIIQKTEGRMAEDNFRIQIER</sequence>
<dbReference type="InterPro" id="IPR001387">
    <property type="entry name" value="Cro/C1-type_HTH"/>
</dbReference>
<reference evidence="2 3" key="1">
    <citation type="submission" date="2021-10" db="EMBL/GenBank/DDBJ databases">
        <title>Anaerobic single-cell dispensing facilitates the cultivation of human gut bacteria.</title>
        <authorList>
            <person name="Afrizal A."/>
        </authorList>
    </citation>
    <scope>NUCLEOTIDE SEQUENCE [LARGE SCALE GENOMIC DNA]</scope>
    <source>
        <strain evidence="2 3">CLA-AA-H200</strain>
    </source>
</reference>
<dbReference type="RefSeq" id="WP_227707371.1">
    <property type="nucleotide sequence ID" value="NZ_JAJEQX010000010.1"/>
</dbReference>
<dbReference type="EMBL" id="JAJEQX010000010">
    <property type="protein sequence ID" value="MCC2254233.1"/>
    <property type="molecule type" value="Genomic_DNA"/>
</dbReference>
<evidence type="ECO:0000259" key="1">
    <source>
        <dbReference type="PROSITE" id="PS50943"/>
    </source>
</evidence>
<gene>
    <name evidence="2" type="ORF">LKD70_07230</name>
</gene>
<accession>A0ABS8FY33</accession>
<evidence type="ECO:0000313" key="2">
    <source>
        <dbReference type="EMBL" id="MCC2254233.1"/>
    </source>
</evidence>
<organism evidence="2 3">
    <name type="scientific">Ruminococcus turbiniformis</name>
    <dbReference type="NCBI Taxonomy" id="2881258"/>
    <lineage>
        <taxon>Bacteria</taxon>
        <taxon>Bacillati</taxon>
        <taxon>Bacillota</taxon>
        <taxon>Clostridia</taxon>
        <taxon>Eubacteriales</taxon>
        <taxon>Oscillospiraceae</taxon>
        <taxon>Ruminococcus</taxon>
    </lineage>
</organism>
<dbReference type="CDD" id="cd00093">
    <property type="entry name" value="HTH_XRE"/>
    <property type="match status" value="1"/>
</dbReference>
<dbReference type="Gene3D" id="1.10.260.40">
    <property type="entry name" value="lambda repressor-like DNA-binding domains"/>
    <property type="match status" value="1"/>
</dbReference>
<comment type="caution">
    <text evidence="2">The sequence shown here is derived from an EMBL/GenBank/DDBJ whole genome shotgun (WGS) entry which is preliminary data.</text>
</comment>
<feature type="domain" description="HTH cro/C1-type" evidence="1">
    <location>
        <begin position="14"/>
        <end position="44"/>
    </location>
</feature>
<proteinExistence type="predicted"/>